<proteinExistence type="predicted"/>
<accession>A0A8H3IRR7</accession>
<dbReference type="PANTHER" id="PTHR36166">
    <property type="entry name" value="CHROMOSOME 9, WHOLE GENOME SHOTGUN SEQUENCE"/>
    <property type="match status" value="1"/>
</dbReference>
<dbReference type="InterPro" id="IPR019587">
    <property type="entry name" value="Polyketide_cyclase/dehydratase"/>
</dbReference>
<dbReference type="CDD" id="cd07822">
    <property type="entry name" value="SRPBCC_4"/>
    <property type="match status" value="1"/>
</dbReference>
<name>A0A8H3IRR7_9LECA</name>
<gene>
    <name evidence="2" type="ORF">HETSPECPRED_005381</name>
</gene>
<organism evidence="2 3">
    <name type="scientific">Heterodermia speciosa</name>
    <dbReference type="NCBI Taxonomy" id="116794"/>
    <lineage>
        <taxon>Eukaryota</taxon>
        <taxon>Fungi</taxon>
        <taxon>Dikarya</taxon>
        <taxon>Ascomycota</taxon>
        <taxon>Pezizomycotina</taxon>
        <taxon>Lecanoromycetes</taxon>
        <taxon>OSLEUM clade</taxon>
        <taxon>Lecanoromycetidae</taxon>
        <taxon>Caliciales</taxon>
        <taxon>Physciaceae</taxon>
        <taxon>Heterodermia</taxon>
    </lineage>
</organism>
<dbReference type="PANTHER" id="PTHR36166:SF1">
    <property type="entry name" value="SRPBCC DOMAIN-CONTAINING PROTEIN"/>
    <property type="match status" value="1"/>
</dbReference>
<dbReference type="SUPFAM" id="SSF55961">
    <property type="entry name" value="Bet v1-like"/>
    <property type="match status" value="1"/>
</dbReference>
<dbReference type="OrthoDB" id="509124at2759"/>
<reference evidence="2" key="1">
    <citation type="submission" date="2021-03" db="EMBL/GenBank/DDBJ databases">
        <authorList>
            <person name="Tagirdzhanova G."/>
        </authorList>
    </citation>
    <scope>NUCLEOTIDE SEQUENCE</scope>
</reference>
<feature type="region of interest" description="Disordered" evidence="1">
    <location>
        <begin position="145"/>
        <end position="172"/>
    </location>
</feature>
<evidence type="ECO:0000313" key="2">
    <source>
        <dbReference type="EMBL" id="CAF9923589.1"/>
    </source>
</evidence>
<comment type="caution">
    <text evidence="2">The sequence shown here is derived from an EMBL/GenBank/DDBJ whole genome shotgun (WGS) entry which is preliminary data.</text>
</comment>
<protein>
    <recommendedName>
        <fullName evidence="4">SRPBCC domain-containing protein</fullName>
    </recommendedName>
</protein>
<evidence type="ECO:0008006" key="4">
    <source>
        <dbReference type="Google" id="ProtNLM"/>
    </source>
</evidence>
<dbReference type="Pfam" id="PF10604">
    <property type="entry name" value="Polyketide_cyc2"/>
    <property type="match status" value="1"/>
</dbReference>
<evidence type="ECO:0000256" key="1">
    <source>
        <dbReference type="SAM" id="MobiDB-lite"/>
    </source>
</evidence>
<keyword evidence="3" id="KW-1185">Reference proteome</keyword>
<dbReference type="AlphaFoldDB" id="A0A8H3IRR7"/>
<evidence type="ECO:0000313" key="3">
    <source>
        <dbReference type="Proteomes" id="UP000664521"/>
    </source>
</evidence>
<dbReference type="Proteomes" id="UP000664521">
    <property type="component" value="Unassembled WGS sequence"/>
</dbReference>
<dbReference type="EMBL" id="CAJPDS010000033">
    <property type="protein sequence ID" value="CAF9923589.1"/>
    <property type="molecule type" value="Genomic_DNA"/>
</dbReference>
<dbReference type="Gene3D" id="3.30.530.20">
    <property type="match status" value="1"/>
</dbReference>
<sequence length="172" mass="19355">MAPTASAKVEIAAPPTAVWAILMDFERYPDWNPFIIKISGDQKVGSRPTVTLKPPNNSSGVTFSPVIQTMQLNKHIHWKGRLLGIPWLFTGHHHFILHPTETGTKLEHFENFSGILALILHWIGSDVYETTERGFGLMNDAIKERAERKPRSNPELTQRTKPSVKADSSFDT</sequence>
<dbReference type="InterPro" id="IPR023393">
    <property type="entry name" value="START-like_dom_sf"/>
</dbReference>